<name>A0A2P2KCC3_RHIMU</name>
<evidence type="ECO:0000313" key="2">
    <source>
        <dbReference type="EMBL" id="MBX03384.1"/>
    </source>
</evidence>
<organism evidence="2">
    <name type="scientific">Rhizophora mucronata</name>
    <name type="common">Asiatic mangrove</name>
    <dbReference type="NCBI Taxonomy" id="61149"/>
    <lineage>
        <taxon>Eukaryota</taxon>
        <taxon>Viridiplantae</taxon>
        <taxon>Streptophyta</taxon>
        <taxon>Embryophyta</taxon>
        <taxon>Tracheophyta</taxon>
        <taxon>Spermatophyta</taxon>
        <taxon>Magnoliopsida</taxon>
        <taxon>eudicotyledons</taxon>
        <taxon>Gunneridae</taxon>
        <taxon>Pentapetalae</taxon>
        <taxon>rosids</taxon>
        <taxon>fabids</taxon>
        <taxon>Malpighiales</taxon>
        <taxon>Rhizophoraceae</taxon>
        <taxon>Rhizophora</taxon>
    </lineage>
</organism>
<reference evidence="2" key="1">
    <citation type="submission" date="2018-02" db="EMBL/GenBank/DDBJ databases">
        <title>Rhizophora mucronata_Transcriptome.</title>
        <authorList>
            <person name="Meera S.P."/>
            <person name="Sreeshan A."/>
            <person name="Augustine A."/>
        </authorList>
    </citation>
    <scope>NUCLEOTIDE SEQUENCE</scope>
    <source>
        <tissue evidence="2">Leaf</tissue>
    </source>
</reference>
<proteinExistence type="predicted"/>
<sequence>MEAKTLQGTARDENDSKSNGSSRSETLDVDTKREIDQ</sequence>
<dbReference type="EMBL" id="GGEC01022900">
    <property type="protein sequence ID" value="MBX03384.1"/>
    <property type="molecule type" value="Transcribed_RNA"/>
</dbReference>
<protein>
    <submittedName>
        <fullName evidence="2">Uncharacterized protein</fullName>
    </submittedName>
</protein>
<feature type="region of interest" description="Disordered" evidence="1">
    <location>
        <begin position="1"/>
        <end position="37"/>
    </location>
</feature>
<evidence type="ECO:0000256" key="1">
    <source>
        <dbReference type="SAM" id="MobiDB-lite"/>
    </source>
</evidence>
<dbReference type="AlphaFoldDB" id="A0A2P2KCC3"/>
<accession>A0A2P2KCC3</accession>
<feature type="compositionally biased region" description="Basic and acidic residues" evidence="1">
    <location>
        <begin position="25"/>
        <end position="37"/>
    </location>
</feature>